<dbReference type="InterPro" id="IPR010530">
    <property type="entry name" value="B12D"/>
</dbReference>
<gene>
    <name evidence="2" type="ORF">ElyMa_004167200</name>
</gene>
<dbReference type="Proteomes" id="UP000762676">
    <property type="component" value="Unassembled WGS sequence"/>
</dbReference>
<evidence type="ECO:0000256" key="1">
    <source>
        <dbReference type="SAM" id="Phobius"/>
    </source>
</evidence>
<evidence type="ECO:0000313" key="3">
    <source>
        <dbReference type="Proteomes" id="UP000762676"/>
    </source>
</evidence>
<dbReference type="Pfam" id="PF06522">
    <property type="entry name" value="B12D"/>
    <property type="match status" value="1"/>
</dbReference>
<feature type="transmembrane region" description="Helical" evidence="1">
    <location>
        <begin position="34"/>
        <end position="53"/>
    </location>
</feature>
<keyword evidence="1" id="KW-0812">Transmembrane</keyword>
<dbReference type="EMBL" id="BMAT01008446">
    <property type="protein sequence ID" value="GFR85164.1"/>
    <property type="molecule type" value="Genomic_DNA"/>
</dbReference>
<sequence length="76" mass="8681">MASGQQVSGLKKLKDYLGFTFGFRLNTFKKYPELLPIVGIVTTVVSMAAIHLYHLTQSPDVRYEVFSEIFHDIPLY</sequence>
<evidence type="ECO:0000313" key="2">
    <source>
        <dbReference type="EMBL" id="GFR85164.1"/>
    </source>
</evidence>
<reference evidence="2 3" key="1">
    <citation type="journal article" date="2021" name="Elife">
        <title>Chloroplast acquisition without the gene transfer in kleptoplastic sea slugs, Plakobranchus ocellatus.</title>
        <authorList>
            <person name="Maeda T."/>
            <person name="Takahashi S."/>
            <person name="Yoshida T."/>
            <person name="Shimamura S."/>
            <person name="Takaki Y."/>
            <person name="Nagai Y."/>
            <person name="Toyoda A."/>
            <person name="Suzuki Y."/>
            <person name="Arimoto A."/>
            <person name="Ishii H."/>
            <person name="Satoh N."/>
            <person name="Nishiyama T."/>
            <person name="Hasebe M."/>
            <person name="Maruyama T."/>
            <person name="Minagawa J."/>
            <person name="Obokata J."/>
            <person name="Shigenobu S."/>
        </authorList>
    </citation>
    <scope>NUCLEOTIDE SEQUENCE [LARGE SCALE GENOMIC DNA]</scope>
</reference>
<keyword evidence="1" id="KW-0472">Membrane</keyword>
<accession>A0AAV4GIP2</accession>
<dbReference type="AlphaFoldDB" id="A0AAV4GIP2"/>
<name>A0AAV4GIP2_9GAST</name>
<keyword evidence="3" id="KW-1185">Reference proteome</keyword>
<protein>
    <submittedName>
        <fullName evidence="2">Uncharacterized protein</fullName>
    </submittedName>
</protein>
<keyword evidence="1" id="KW-1133">Transmembrane helix</keyword>
<organism evidence="2 3">
    <name type="scientific">Elysia marginata</name>
    <dbReference type="NCBI Taxonomy" id="1093978"/>
    <lineage>
        <taxon>Eukaryota</taxon>
        <taxon>Metazoa</taxon>
        <taxon>Spiralia</taxon>
        <taxon>Lophotrochozoa</taxon>
        <taxon>Mollusca</taxon>
        <taxon>Gastropoda</taxon>
        <taxon>Heterobranchia</taxon>
        <taxon>Euthyneura</taxon>
        <taxon>Panpulmonata</taxon>
        <taxon>Sacoglossa</taxon>
        <taxon>Placobranchoidea</taxon>
        <taxon>Plakobranchidae</taxon>
        <taxon>Elysia</taxon>
    </lineage>
</organism>
<proteinExistence type="predicted"/>
<comment type="caution">
    <text evidence="2">The sequence shown here is derived from an EMBL/GenBank/DDBJ whole genome shotgun (WGS) entry which is preliminary data.</text>
</comment>